<keyword evidence="2 4" id="KW-0479">Metal-binding</keyword>
<comment type="similarity">
    <text evidence="1 4">Belongs to the iron/ascorbate-dependent oxidoreductase family.</text>
</comment>
<keyword evidence="4" id="KW-0560">Oxidoreductase</keyword>
<protein>
    <recommendedName>
        <fullName evidence="5">Fe2OG dioxygenase domain-containing protein</fullName>
    </recommendedName>
</protein>
<keyword evidence="8" id="KW-1185">Reference proteome</keyword>
<evidence type="ECO:0000313" key="8">
    <source>
        <dbReference type="Proteomes" id="UP000077202"/>
    </source>
</evidence>
<evidence type="ECO:0000256" key="1">
    <source>
        <dbReference type="ARBA" id="ARBA00008056"/>
    </source>
</evidence>
<dbReference type="InterPro" id="IPR005123">
    <property type="entry name" value="Oxoglu/Fe-dep_dioxygenase_dom"/>
</dbReference>
<dbReference type="EMBL" id="LVLJ01002594">
    <property type="protein sequence ID" value="OAE24460.1"/>
    <property type="molecule type" value="Genomic_DNA"/>
</dbReference>
<feature type="domain" description="Fe2OG dioxygenase" evidence="5">
    <location>
        <begin position="195"/>
        <end position="295"/>
    </location>
</feature>
<reference evidence="6" key="2">
    <citation type="journal article" date="2019" name="Curr. Biol.">
        <title>Chromatin organization in early land plants reveals an ancestral association between H3K27me3, transposons, and constitutive heterochromatin.</title>
        <authorList>
            <person name="Montgomery S.A."/>
            <person name="Tanizawa Y."/>
            <person name="Galik B."/>
            <person name="Wang N."/>
            <person name="Ito T."/>
            <person name="Mochizuki T."/>
            <person name="Akimcheva S."/>
            <person name="Bowman J."/>
            <person name="Cognat V."/>
            <person name="Drouard L."/>
            <person name="Ekker H."/>
            <person name="Houng S."/>
            <person name="Kohchi T."/>
            <person name="Lin S."/>
            <person name="Liu L.D."/>
            <person name="Nakamura Y."/>
            <person name="Valeeva L.R."/>
            <person name="Shakirov E.V."/>
            <person name="Shippen D.E."/>
            <person name="Wei W."/>
            <person name="Yagura M."/>
            <person name="Yamaoka S."/>
            <person name="Yamato K.T."/>
            <person name="Liu C."/>
            <person name="Berger F."/>
        </authorList>
    </citation>
    <scope>NUCLEOTIDE SEQUENCE [LARGE SCALE GENOMIC DNA]</scope>
    <source>
        <strain evidence="6">Tak-1</strain>
    </source>
</reference>
<evidence type="ECO:0000313" key="6">
    <source>
        <dbReference type="EMBL" id="BBN05909.1"/>
    </source>
</evidence>
<reference evidence="9" key="3">
    <citation type="journal article" date="2020" name="Curr. Biol.">
        <title>Chromatin organization in early land plants reveals an ancestral association between H3K27me3, transposons, and constitutive heterochromatin.</title>
        <authorList>
            <person name="Montgomery S.A."/>
            <person name="Tanizawa Y."/>
            <person name="Galik B."/>
            <person name="Wang N."/>
            <person name="Ito T."/>
            <person name="Mochizuki T."/>
            <person name="Akimcheva S."/>
            <person name="Bowman J.L."/>
            <person name="Cognat V."/>
            <person name="Marechal-Drouard L."/>
            <person name="Ekker H."/>
            <person name="Hong S.F."/>
            <person name="Kohchi T."/>
            <person name="Lin S.S."/>
            <person name="Liu L.D."/>
            <person name="Nakamura Y."/>
            <person name="Valeeva L.R."/>
            <person name="Shakirov E.V."/>
            <person name="Shippen D.E."/>
            <person name="Wei W.L."/>
            <person name="Yagura M."/>
            <person name="Yamaoka S."/>
            <person name="Yamato K.T."/>
            <person name="Liu C."/>
            <person name="Berger F."/>
        </authorList>
    </citation>
    <scope>NUCLEOTIDE SEQUENCE [LARGE SCALE GENOMIC DNA]</scope>
    <source>
        <strain evidence="9">Tak-1</strain>
    </source>
</reference>
<name>A0A176VUH7_MARPO</name>
<evidence type="ECO:0000256" key="3">
    <source>
        <dbReference type="ARBA" id="ARBA00023004"/>
    </source>
</evidence>
<dbReference type="GO" id="GO:0046872">
    <property type="term" value="F:metal ion binding"/>
    <property type="evidence" value="ECO:0007669"/>
    <property type="project" value="UniProtKB-KW"/>
</dbReference>
<dbReference type="Proteomes" id="UP001162541">
    <property type="component" value="Chromosome 3"/>
</dbReference>
<dbReference type="EMBL" id="AP019868">
    <property type="protein sequence ID" value="BBN05909.1"/>
    <property type="molecule type" value="Genomic_DNA"/>
</dbReference>
<dbReference type="InterPro" id="IPR050295">
    <property type="entry name" value="Plant_2OG-oxidoreductases"/>
</dbReference>
<dbReference type="InterPro" id="IPR044861">
    <property type="entry name" value="IPNS-like_FE2OG_OXY"/>
</dbReference>
<gene>
    <name evidence="7" type="ORF">AXG93_1615s1130</name>
    <name evidence="6" type="ORF">Mp_3g16920</name>
</gene>
<dbReference type="PRINTS" id="PR00682">
    <property type="entry name" value="IPNSYNTHASE"/>
</dbReference>
<dbReference type="AlphaFoldDB" id="A0A176VUH7"/>
<dbReference type="InterPro" id="IPR026992">
    <property type="entry name" value="DIOX_N"/>
</dbReference>
<keyword evidence="3 4" id="KW-0408">Iron</keyword>
<dbReference type="InterPro" id="IPR027443">
    <property type="entry name" value="IPNS-like_sf"/>
</dbReference>
<dbReference type="PANTHER" id="PTHR47991">
    <property type="entry name" value="OXOGLUTARATE/IRON-DEPENDENT DIOXYGENASE"/>
    <property type="match status" value="1"/>
</dbReference>
<evidence type="ECO:0000313" key="9">
    <source>
        <dbReference type="Proteomes" id="UP001162541"/>
    </source>
</evidence>
<dbReference type="Pfam" id="PF14226">
    <property type="entry name" value="DIOX_N"/>
    <property type="match status" value="1"/>
</dbReference>
<dbReference type="FunFam" id="2.60.120.330:FF:000079">
    <property type="entry name" value="Protein SRG1"/>
    <property type="match status" value="1"/>
</dbReference>
<organism evidence="7 8">
    <name type="scientific">Marchantia polymorpha subsp. ruderalis</name>
    <dbReference type="NCBI Taxonomy" id="1480154"/>
    <lineage>
        <taxon>Eukaryota</taxon>
        <taxon>Viridiplantae</taxon>
        <taxon>Streptophyta</taxon>
        <taxon>Embryophyta</taxon>
        <taxon>Marchantiophyta</taxon>
        <taxon>Marchantiopsida</taxon>
        <taxon>Marchantiidae</taxon>
        <taxon>Marchantiales</taxon>
        <taxon>Marchantiaceae</taxon>
        <taxon>Marchantia</taxon>
    </lineage>
</organism>
<evidence type="ECO:0000256" key="2">
    <source>
        <dbReference type="ARBA" id="ARBA00022723"/>
    </source>
</evidence>
<dbReference type="GO" id="GO:0016491">
    <property type="term" value="F:oxidoreductase activity"/>
    <property type="evidence" value="ECO:0007669"/>
    <property type="project" value="UniProtKB-KW"/>
</dbReference>
<sequence length="346" mass="39122">MFPEVANETRDVILGAPGRTVSPNTDAPKGPIMSTYQIPVIDLADLQCTGRAKIGQEIAQACESFGFFQVVNHGVDVNLMHKLREVSKGFFHLPDEEKEQYRKTPDNIQGYAHSNIKAGENKLNLASNDFFYFLSPMSKRREDLWPRDPPEFRQTMRQYAKEAKELAERLLSVMSEMLGLPPETLQVKLQGPTGEATYTIRANFYLPSRTEEIQVGLGCHSDPGGITLLLQDDAPGLQVKFNDEWIPVQPLLDGFCINCGDQIEILSNGRFKSIEHRGMACRDRERMSIPFFYNPAFDHVIAPLEELVDDAHPALYNGATYEHYFFNVFVKRGVGSGKQYIKETRV</sequence>
<evidence type="ECO:0000256" key="4">
    <source>
        <dbReference type="RuleBase" id="RU003682"/>
    </source>
</evidence>
<dbReference type="Pfam" id="PF03171">
    <property type="entry name" value="2OG-FeII_Oxy"/>
    <property type="match status" value="1"/>
</dbReference>
<reference evidence="7 8" key="1">
    <citation type="submission" date="2016-03" db="EMBL/GenBank/DDBJ databases">
        <title>Mechanisms controlling the formation of the plant cell surface in tip-growing cells are functionally conserved among land plants.</title>
        <authorList>
            <person name="Honkanen S."/>
            <person name="Jones V.A."/>
            <person name="Morieri G."/>
            <person name="Champion C."/>
            <person name="Hetherington A.J."/>
            <person name="Kelly S."/>
            <person name="Saint-Marcoux D."/>
            <person name="Proust H."/>
            <person name="Prescott H."/>
            <person name="Dolan L."/>
        </authorList>
    </citation>
    <scope>NUCLEOTIDE SEQUENCE [LARGE SCALE GENOMIC DNA]</scope>
    <source>
        <strain evidence="8">cv. Tak-1 and cv. Tak-2</strain>
        <tissue evidence="7">Whole gametophyte</tissue>
    </source>
</reference>
<proteinExistence type="inferred from homology"/>
<evidence type="ECO:0000313" key="7">
    <source>
        <dbReference type="EMBL" id="OAE24460.1"/>
    </source>
</evidence>
<evidence type="ECO:0000259" key="5">
    <source>
        <dbReference type="PROSITE" id="PS51471"/>
    </source>
</evidence>
<dbReference type="PROSITE" id="PS51471">
    <property type="entry name" value="FE2OG_OXY"/>
    <property type="match status" value="1"/>
</dbReference>
<accession>A0A176VUH7</accession>
<dbReference type="Proteomes" id="UP000077202">
    <property type="component" value="Unassembled WGS sequence"/>
</dbReference>
<dbReference type="SUPFAM" id="SSF51197">
    <property type="entry name" value="Clavaminate synthase-like"/>
    <property type="match status" value="1"/>
</dbReference>
<dbReference type="Gene3D" id="2.60.120.330">
    <property type="entry name" value="B-lactam Antibiotic, Isopenicillin N Synthase, Chain"/>
    <property type="match status" value="1"/>
</dbReference>